<feature type="signal peptide" evidence="2">
    <location>
        <begin position="1"/>
        <end position="32"/>
    </location>
</feature>
<reference evidence="3 4" key="1">
    <citation type="submission" date="2016-07" db="EMBL/GenBank/DDBJ databases">
        <title>Pervasive Adenine N6-methylation of Active Genes in Fungi.</title>
        <authorList>
            <consortium name="DOE Joint Genome Institute"/>
            <person name="Mondo S.J."/>
            <person name="Dannebaum R.O."/>
            <person name="Kuo R.C."/>
            <person name="Labutti K."/>
            <person name="Haridas S."/>
            <person name="Kuo A."/>
            <person name="Salamov A."/>
            <person name="Ahrendt S.R."/>
            <person name="Lipzen A."/>
            <person name="Sullivan W."/>
            <person name="Andreopoulos W.B."/>
            <person name="Clum A."/>
            <person name="Lindquist E."/>
            <person name="Daum C."/>
            <person name="Ramamoorthy G.K."/>
            <person name="Gryganskyi A."/>
            <person name="Culley D."/>
            <person name="Magnuson J.K."/>
            <person name="James T.Y."/>
            <person name="O'Malley M.A."/>
            <person name="Stajich J.E."/>
            <person name="Spatafora J.W."/>
            <person name="Visel A."/>
            <person name="Grigoriev I.V."/>
        </authorList>
    </citation>
    <scope>NUCLEOTIDE SEQUENCE [LARGE SCALE GENOMIC DNA]</scope>
    <source>
        <strain evidence="3 4">12-1054</strain>
    </source>
</reference>
<feature type="region of interest" description="Disordered" evidence="1">
    <location>
        <begin position="416"/>
        <end position="451"/>
    </location>
</feature>
<name>A0A1Y2FSX3_PROLT</name>
<evidence type="ECO:0000313" key="3">
    <source>
        <dbReference type="EMBL" id="ORY87103.1"/>
    </source>
</evidence>
<keyword evidence="2" id="KW-0732">Signal</keyword>
<dbReference type="Proteomes" id="UP000193685">
    <property type="component" value="Unassembled WGS sequence"/>
</dbReference>
<sequence>MRPLTHMSLCMVPTSLLLFSLLSIVLFQPTAAAPVTPAQADSTLHTAGPVYNEDYWELKDKTQPTFYEALFSLSSVMSEVAADACNGGDPKIHKAQSDRCEKSCQRARSRYADFYVPVLIEKSLRRGHVGCIQGTDIHIEDMDFVHKLSFLTRVCAWQCSCTVFNLVKYIRMPQVTHQRQTWELSPKKDDAYWKSFGEPFKGKARCHVADIKSWVSEAALLASAKAQDGPFGNIAWEVRLEGVVDEHLPILWKKFDDEMSMKCYCHRHFNAWHTYFHGHCKTYAGHGQPKPKSTHPPQDVAAGNQHMCPWPPTWNPLAGNVAHSSNSGQMPSGINYYPSGINYYPSGINHYPQSSSQGAAAGSSQPLTSQQQLLDYSISPYYLSPTPNDHGLPKWEIYEPWSQQCLSYNPSENLQAHGQCQPAPFHGESSGQGHPSQHHDASADQQHVQTQNGQLCEVPWPVWRYDHFPDSQDGGSGNPRPPPPYI</sequence>
<dbReference type="GeneID" id="63782683"/>
<evidence type="ECO:0000256" key="2">
    <source>
        <dbReference type="SAM" id="SignalP"/>
    </source>
</evidence>
<dbReference type="RefSeq" id="XP_040727959.1">
    <property type="nucleotide sequence ID" value="XM_040866084.1"/>
</dbReference>
<organism evidence="3 4">
    <name type="scientific">Protomyces lactucae-debilis</name>
    <dbReference type="NCBI Taxonomy" id="2754530"/>
    <lineage>
        <taxon>Eukaryota</taxon>
        <taxon>Fungi</taxon>
        <taxon>Dikarya</taxon>
        <taxon>Ascomycota</taxon>
        <taxon>Taphrinomycotina</taxon>
        <taxon>Taphrinomycetes</taxon>
        <taxon>Taphrinales</taxon>
        <taxon>Protomycetaceae</taxon>
        <taxon>Protomyces</taxon>
    </lineage>
</organism>
<accession>A0A1Y2FSX3</accession>
<proteinExistence type="predicted"/>
<gene>
    <name evidence="3" type="ORF">BCR37DRAFT_143755</name>
</gene>
<evidence type="ECO:0000256" key="1">
    <source>
        <dbReference type="SAM" id="MobiDB-lite"/>
    </source>
</evidence>
<keyword evidence="4" id="KW-1185">Reference proteome</keyword>
<comment type="caution">
    <text evidence="3">The sequence shown here is derived from an EMBL/GenBank/DDBJ whole genome shotgun (WGS) entry which is preliminary data.</text>
</comment>
<feature type="region of interest" description="Disordered" evidence="1">
    <location>
        <begin position="467"/>
        <end position="486"/>
    </location>
</feature>
<evidence type="ECO:0000313" key="4">
    <source>
        <dbReference type="Proteomes" id="UP000193685"/>
    </source>
</evidence>
<dbReference type="AlphaFoldDB" id="A0A1Y2FSX3"/>
<feature type="chain" id="PRO_5013322413" evidence="2">
    <location>
        <begin position="33"/>
        <end position="486"/>
    </location>
</feature>
<dbReference type="EMBL" id="MCFI01000002">
    <property type="protein sequence ID" value="ORY87103.1"/>
    <property type="molecule type" value="Genomic_DNA"/>
</dbReference>
<protein>
    <submittedName>
        <fullName evidence="3">Uncharacterized protein</fullName>
    </submittedName>
</protein>